<evidence type="ECO:0000313" key="3">
    <source>
        <dbReference type="EMBL" id="RAL63634.1"/>
    </source>
</evidence>
<sequence length="345" mass="39633">MQTRSQTKALRDAMLLLEINNQEDAIMTDTESESEPRSSQDENMSLDASSSTMSTLCIYLHTQYGGKIGANTLLDQHCNDDAMETETQCKFGSLKEEECIAISCGRGFSMDLVTKAEDKPLFKDFSRLPPEIRSMIWALFFPEPRKVVTTSEGIDIVYVSPKILLLSPPITCFINRESRAETLKLWRLVGKNSFRPNFDEFQLDFESWDNPKYAKSMARFEKNSPGCFSKMEEITVVAKKWCYGFDSYYEMGYKRSGIPNVFEQLPMLKRIIILCPEWENSSVPNKIVVDSTKWFQAMWKDIWGGETVPDLLYPTSQITDLPETRVNLFQKRSGSFRACNEEDED</sequence>
<feature type="domain" description="2EXR" evidence="2">
    <location>
        <begin position="122"/>
        <end position="184"/>
    </location>
</feature>
<dbReference type="Proteomes" id="UP000249056">
    <property type="component" value="Unassembled WGS sequence"/>
</dbReference>
<evidence type="ECO:0000256" key="1">
    <source>
        <dbReference type="SAM" id="MobiDB-lite"/>
    </source>
</evidence>
<dbReference type="PANTHER" id="PTHR35910:SF1">
    <property type="entry name" value="2EXR DOMAIN-CONTAINING PROTEIN"/>
    <property type="match status" value="1"/>
</dbReference>
<evidence type="ECO:0000313" key="4">
    <source>
        <dbReference type="Proteomes" id="UP000249056"/>
    </source>
</evidence>
<dbReference type="EMBL" id="QKRW01000018">
    <property type="protein sequence ID" value="RAL63634.1"/>
    <property type="molecule type" value="Genomic_DNA"/>
</dbReference>
<comment type="caution">
    <text evidence="3">The sequence shown here is derived from an EMBL/GenBank/DDBJ whole genome shotgun (WGS) entry which is preliminary data.</text>
</comment>
<dbReference type="PANTHER" id="PTHR35910">
    <property type="entry name" value="2EXR DOMAIN-CONTAINING PROTEIN"/>
    <property type="match status" value="1"/>
</dbReference>
<organism evidence="3 4">
    <name type="scientific">Monilinia fructigena</name>
    <dbReference type="NCBI Taxonomy" id="38457"/>
    <lineage>
        <taxon>Eukaryota</taxon>
        <taxon>Fungi</taxon>
        <taxon>Dikarya</taxon>
        <taxon>Ascomycota</taxon>
        <taxon>Pezizomycotina</taxon>
        <taxon>Leotiomycetes</taxon>
        <taxon>Helotiales</taxon>
        <taxon>Sclerotiniaceae</taxon>
        <taxon>Monilinia</taxon>
    </lineage>
</organism>
<feature type="region of interest" description="Disordered" evidence="1">
    <location>
        <begin position="21"/>
        <end position="46"/>
    </location>
</feature>
<proteinExistence type="predicted"/>
<dbReference type="InterPro" id="IPR045518">
    <property type="entry name" value="2EXR"/>
</dbReference>
<gene>
    <name evidence="3" type="ORF">DID88_003678</name>
</gene>
<name>A0A395IUV7_9HELO</name>
<dbReference type="OrthoDB" id="3530648at2759"/>
<accession>A0A395IUV7</accession>
<evidence type="ECO:0000259" key="2">
    <source>
        <dbReference type="Pfam" id="PF20150"/>
    </source>
</evidence>
<dbReference type="AlphaFoldDB" id="A0A395IUV7"/>
<protein>
    <recommendedName>
        <fullName evidence="2">2EXR domain-containing protein</fullName>
    </recommendedName>
</protein>
<reference evidence="3 4" key="1">
    <citation type="submission" date="2018-06" db="EMBL/GenBank/DDBJ databases">
        <title>Genome Sequence of the Brown Rot Fungal Pathogen Monilinia fructigena.</title>
        <authorList>
            <person name="Landi L."/>
            <person name="De Miccolis Angelini R.M."/>
            <person name="Pollastro S."/>
            <person name="Abate D."/>
            <person name="Faretra F."/>
            <person name="Romanazzi G."/>
        </authorList>
    </citation>
    <scope>NUCLEOTIDE SEQUENCE [LARGE SCALE GENOMIC DNA]</scope>
    <source>
        <strain evidence="3 4">Mfrg269</strain>
    </source>
</reference>
<dbReference type="Pfam" id="PF20150">
    <property type="entry name" value="2EXR"/>
    <property type="match status" value="1"/>
</dbReference>
<keyword evidence="4" id="KW-1185">Reference proteome</keyword>